<dbReference type="Gene3D" id="3.90.228.10">
    <property type="match status" value="1"/>
</dbReference>
<accession>A0A1Q9ENN2</accession>
<evidence type="ECO:0000259" key="2">
    <source>
        <dbReference type="Pfam" id="PF00644"/>
    </source>
</evidence>
<organism evidence="3 4">
    <name type="scientific">Symbiodinium microadriaticum</name>
    <name type="common">Dinoflagellate</name>
    <name type="synonym">Zooxanthella microadriatica</name>
    <dbReference type="NCBI Taxonomy" id="2951"/>
    <lineage>
        <taxon>Eukaryota</taxon>
        <taxon>Sar</taxon>
        <taxon>Alveolata</taxon>
        <taxon>Dinophyceae</taxon>
        <taxon>Suessiales</taxon>
        <taxon>Symbiodiniaceae</taxon>
        <taxon>Symbiodinium</taxon>
    </lineage>
</organism>
<evidence type="ECO:0000313" key="3">
    <source>
        <dbReference type="EMBL" id="OLQ09056.1"/>
    </source>
</evidence>
<dbReference type="GO" id="GO:1990404">
    <property type="term" value="F:NAD+-protein mono-ADP-ribosyltransferase activity"/>
    <property type="evidence" value="ECO:0007669"/>
    <property type="project" value="TreeGrafter"/>
</dbReference>
<dbReference type="InterPro" id="IPR051712">
    <property type="entry name" value="ARTD-AVP"/>
</dbReference>
<evidence type="ECO:0000256" key="1">
    <source>
        <dbReference type="SAM" id="MobiDB-lite"/>
    </source>
</evidence>
<dbReference type="Pfam" id="PF00644">
    <property type="entry name" value="PARP"/>
    <property type="match status" value="1"/>
</dbReference>
<dbReference type="GO" id="GO:0003950">
    <property type="term" value="F:NAD+ poly-ADP-ribosyltransferase activity"/>
    <property type="evidence" value="ECO:0007669"/>
    <property type="project" value="InterPro"/>
</dbReference>
<dbReference type="PANTHER" id="PTHR45740">
    <property type="entry name" value="POLY [ADP-RIBOSE] POLYMERASE"/>
    <property type="match status" value="1"/>
</dbReference>
<protein>
    <submittedName>
        <fullName evidence="3">TCDD-inducible poly [ADP-ribose] polymerase</fullName>
    </submittedName>
</protein>
<dbReference type="Proteomes" id="UP000186817">
    <property type="component" value="Unassembled WGS sequence"/>
</dbReference>
<dbReference type="PANTHER" id="PTHR45740:SF2">
    <property type="entry name" value="POLY [ADP-RIBOSE] POLYMERASE"/>
    <property type="match status" value="1"/>
</dbReference>
<dbReference type="OrthoDB" id="411019at2759"/>
<dbReference type="InterPro" id="IPR012317">
    <property type="entry name" value="Poly(ADP-ribose)pol_cat_dom"/>
</dbReference>
<gene>
    <name evidence="3" type="primary">Tiparp</name>
    <name evidence="3" type="ORF">AK812_SmicGene7350</name>
</gene>
<keyword evidence="4" id="KW-1185">Reference proteome</keyword>
<dbReference type="AlphaFoldDB" id="A0A1Q9ENN2"/>
<dbReference type="GO" id="GO:0005634">
    <property type="term" value="C:nucleus"/>
    <property type="evidence" value="ECO:0007669"/>
    <property type="project" value="TreeGrafter"/>
</dbReference>
<name>A0A1Q9ENN2_SYMMI</name>
<feature type="domain" description="PARP catalytic" evidence="2">
    <location>
        <begin position="141"/>
        <end position="255"/>
    </location>
</feature>
<dbReference type="EMBL" id="LSRX01000104">
    <property type="protein sequence ID" value="OLQ09056.1"/>
    <property type="molecule type" value="Genomic_DNA"/>
</dbReference>
<reference evidence="3 4" key="1">
    <citation type="submission" date="2016-02" db="EMBL/GenBank/DDBJ databases">
        <title>Genome analysis of coral dinoflagellate symbionts highlights evolutionary adaptations to a symbiotic lifestyle.</title>
        <authorList>
            <person name="Aranda M."/>
            <person name="Li Y."/>
            <person name="Liew Y.J."/>
            <person name="Baumgarten S."/>
            <person name="Simakov O."/>
            <person name="Wilson M."/>
            <person name="Piel J."/>
            <person name="Ashoor H."/>
            <person name="Bougouffa S."/>
            <person name="Bajic V.B."/>
            <person name="Ryu T."/>
            <person name="Ravasi T."/>
            <person name="Bayer T."/>
            <person name="Micklem G."/>
            <person name="Kim H."/>
            <person name="Bhak J."/>
            <person name="Lajeunesse T.C."/>
            <person name="Voolstra C.R."/>
        </authorList>
    </citation>
    <scope>NUCLEOTIDE SEQUENCE [LARGE SCALE GENOMIC DNA]</scope>
    <source>
        <strain evidence="3 4">CCMP2467</strain>
    </source>
</reference>
<sequence length="325" mass="34977">MGCSNSTAAEPAQSSAPGAPVPAAPGGGNLQEDLKSDDPEVRPAKQAIAAEGLGAYPEALSPGPEAESRLRKLYQLPADWDLQAFCNGKRLKGGLGGRKASTVVAFQPQPPEVVKAMQSVLDGTYRKVYTRDRRGAPIPDRFVVKDVHRVLNDQVWREYCDTREQIRSKLNGEKPSLPDGSHTVNVLQKGGLGALPPLDSEVNEHWLFHGTTAEAATGIAENDFRLDLSGSNAGTLYGKGIYLAENATKSDEYGEGPKGTWLIVESLIEPILDLDPSRSAQVVIAAGVALEKQWPHGTATLLVENVIPQNRADMRKIEKILEAMV</sequence>
<feature type="region of interest" description="Disordered" evidence="1">
    <location>
        <begin position="1"/>
        <end position="43"/>
    </location>
</feature>
<proteinExistence type="predicted"/>
<dbReference type="SUPFAM" id="SSF56399">
    <property type="entry name" value="ADP-ribosylation"/>
    <property type="match status" value="1"/>
</dbReference>
<comment type="caution">
    <text evidence="3">The sequence shown here is derived from an EMBL/GenBank/DDBJ whole genome shotgun (WGS) entry which is preliminary data.</text>
</comment>
<feature type="compositionally biased region" description="Basic and acidic residues" evidence="1">
    <location>
        <begin position="32"/>
        <end position="43"/>
    </location>
</feature>
<evidence type="ECO:0000313" key="4">
    <source>
        <dbReference type="Proteomes" id="UP000186817"/>
    </source>
</evidence>
<feature type="compositionally biased region" description="Polar residues" evidence="1">
    <location>
        <begin position="1"/>
        <end position="15"/>
    </location>
</feature>